<evidence type="ECO:0000256" key="2">
    <source>
        <dbReference type="SAM" id="MobiDB-lite"/>
    </source>
</evidence>
<accession>A0A9W3C7I8</accession>
<feature type="region of interest" description="Disordered" evidence="2">
    <location>
        <begin position="1"/>
        <end position="30"/>
    </location>
</feature>
<feature type="domain" description="DNA helicase Pif1-like DEAD-box helicase" evidence="3">
    <location>
        <begin position="1141"/>
        <end position="1361"/>
    </location>
</feature>
<dbReference type="Proteomes" id="UP000504610">
    <property type="component" value="Chromosome 6"/>
</dbReference>
<dbReference type="Pfam" id="PF14214">
    <property type="entry name" value="Helitron_like_N"/>
    <property type="match status" value="1"/>
</dbReference>
<keyword evidence="1" id="KW-0547">Nucleotide-binding</keyword>
<reference evidence="6" key="1">
    <citation type="journal article" date="2019" name="Database">
        <title>The radish genome database (RadishGD): an integrated information resource for radish genomics.</title>
        <authorList>
            <person name="Yu H.J."/>
            <person name="Baek S."/>
            <person name="Lee Y.J."/>
            <person name="Cho A."/>
            <person name="Mun J.H."/>
        </authorList>
    </citation>
    <scope>NUCLEOTIDE SEQUENCE [LARGE SCALE GENOMIC DNA]</scope>
    <source>
        <strain evidence="6">cv. WK10039</strain>
    </source>
</reference>
<dbReference type="Pfam" id="PF21530">
    <property type="entry name" value="Pif1_2B_dom"/>
    <property type="match status" value="1"/>
</dbReference>
<dbReference type="Gene3D" id="3.40.50.300">
    <property type="entry name" value="P-loop containing nucleotide triphosphate hydrolases"/>
    <property type="match status" value="1"/>
</dbReference>
<protein>
    <recommendedName>
        <fullName evidence="1">ATP-dependent DNA helicase</fullName>
        <ecNumber evidence="1">5.6.2.3</ecNumber>
    </recommendedName>
</protein>
<dbReference type="GO" id="GO:0000723">
    <property type="term" value="P:telomere maintenance"/>
    <property type="evidence" value="ECO:0007669"/>
    <property type="project" value="InterPro"/>
</dbReference>
<gene>
    <name evidence="8" type="primary">LOC130498039</name>
    <name evidence="7" type="synonym">LOC108850771</name>
</gene>
<feature type="domain" description="DNA helicase Pif1-like 2B" evidence="5">
    <location>
        <begin position="1457"/>
        <end position="1503"/>
    </location>
</feature>
<dbReference type="RefSeq" id="XP_056842981.1">
    <property type="nucleotide sequence ID" value="XM_056987001.1"/>
</dbReference>
<dbReference type="FunFam" id="3.40.50.300:FF:002884">
    <property type="entry name" value="ATP-dependent DNA helicase"/>
    <property type="match status" value="1"/>
</dbReference>
<reference evidence="7 8" key="2">
    <citation type="submission" date="2025-04" db="UniProtKB">
        <authorList>
            <consortium name="RefSeq"/>
        </authorList>
    </citation>
    <scope>IDENTIFICATION</scope>
    <source>
        <tissue evidence="7 8">Leaf</tissue>
    </source>
</reference>
<comment type="similarity">
    <text evidence="1">Belongs to the helicase family.</text>
</comment>
<keyword evidence="1" id="KW-0234">DNA repair</keyword>
<dbReference type="GO" id="GO:0043139">
    <property type="term" value="F:5'-3' DNA helicase activity"/>
    <property type="evidence" value="ECO:0007669"/>
    <property type="project" value="UniProtKB-EC"/>
</dbReference>
<keyword evidence="1" id="KW-0227">DNA damage</keyword>
<comment type="catalytic activity">
    <reaction evidence="1">
        <text>ATP + H2O = ADP + phosphate + H(+)</text>
        <dbReference type="Rhea" id="RHEA:13065"/>
        <dbReference type="ChEBI" id="CHEBI:15377"/>
        <dbReference type="ChEBI" id="CHEBI:15378"/>
        <dbReference type="ChEBI" id="CHEBI:30616"/>
        <dbReference type="ChEBI" id="CHEBI:43474"/>
        <dbReference type="ChEBI" id="CHEBI:456216"/>
        <dbReference type="EC" id="5.6.2.3"/>
    </reaction>
</comment>
<name>A0A9W3C7I8_RAPSA</name>
<evidence type="ECO:0000256" key="1">
    <source>
        <dbReference type="RuleBase" id="RU363044"/>
    </source>
</evidence>
<sequence>MKRKKTDYHSGDRTENNITPETQKDKRTFSNAGEFCTNSITNQDIPLRSVYYRMFESIEGRNVPPNTHSLYQQISMLSPQTPRNKRRCLLGLDSFSNETSDSPKQSSCLTFKTSQVLQPHKPFSIGLSFEQRKQNNKRIVDETGDLEFDCSSLDTTDSESETDDVNCPFSKHGLRDKPTSTAATAELNKDEYTDEGDPIYTCSHCGAMMWYGERLNKRRNAKNPTFSLCCMQGQVQLPLLKEPPSVLKQLIEGDDSESKHFQKNMRPYNMIFSFTSLGGKVERSVKKGKGPPMLVLQGENYHLMGSLAPNSDNRAKFGQLYIADTENEVENRAKCLSSGRQGLQTNKKDNLRKDIIEKLMKMLDEVNPYVKQFRTARDRFKIQPEDSFHMRIVSNRSKDGRTYDTPTASEVAALIPGDFSLDMDPRDIVLQRKSGHLQRINEIHASYLALQYPLLFTYGEDGFRLGIKKGVTKATKKQKKPNISMRQYFAFRLHERKNESHYLLHSRRLFQQFLVDAYTTIESNRLRYLRFNQPTLRSDSYDSIKESENAGKVDMSDQGSEFVLPASFTGSPRYMKNLYLDAMTVCKHFGFPDLFITFTCNPKWPEITRYVKSRKLKAEDRSDIVCRVFKMKLDSLMDGLTKKHLLGKTVASMYTVEFQKRGLPHAHILLWMNPEHKFPTTDDIDNIISAEIPDKLKEPELYEVVKDMMIHGPCGPANMNSPCMENGLCTKSFPKQFAKQTTINKEGFPVYRRREQSDNFVLKNGVKCDNRFVIPYNKRLSLRFRAHINVEWCNQAGSIKYLFKYINKGQDRVTIAVEPPDHIVANELGNEEITVEKMEKKRNELKDFFDCRYVSSCEGAWRIFKFPIHYRSTAVEKLIFHLPGKQVITFKGKDKLKAVVSRKLIEKTMFLAWFELNKIDEFARTLLYSQIPIFYIFDKKTKKWKKRKRGFCLGRINYAPRKQEAAYFLRILLNIVRGPTSYDDFKTFNGVLYPEYKDACFARGLLDDDQEYIDDLVRRSYECSASDLRELFVIMLMSNTLSLPEVVWESTWQFLSEDIEHNRRKYLNRPGLCLTNDEKKKYALLEIEKILRRNGTSLPRLTTKPKLPKTSAQDFNVLIVDERSYSRETLQETLDRDIPKMTDEQKEIYDQILAAVDERNGGMFFLYGFGGTGKTFLWKLLSAAIRCRGDIVINCASSGIASLLLPGGRTAHSRFGIPLNPDEFSSCTIEPGSDQANLIRESSLIIWDEAPMMGKHCFEALDRTFSDIVGKHARQPFGGKVIVFGGDFRQVLPVINRAGRAEIVLASLNKSYLWEHCKVLKLTKNMRLLSDGLSPEDAADLRNFSDWILKIGDGKLSEPNDGEAEIDIPSEFLISDSKDPIEAISTAVYGDTASLHEKKEAKFFQERAILCPTNEDVNIINDYMLDRLDGEEKIYYSADSIDPRDKGSVNNEALGADFLNTIKVSGLPNHSLRLKIGCPVMVLRNIQPHNGLMNGTRLQITQLMDFMIQARIITGEKVGKLVYIPRLLIEPSDTRLPFKMRRRQLPLAVAFAITINKSQGQSLSEVGIYLPRPVFSHGQLYVAVSRVTSKKGLKILALDKDGKPQKKTTNVVFKEVFDNLDKYQ</sequence>
<dbReference type="EC" id="5.6.2.3" evidence="1"/>
<organism evidence="6 8">
    <name type="scientific">Raphanus sativus</name>
    <name type="common">Radish</name>
    <name type="synonym">Raphanus raphanistrum var. sativus</name>
    <dbReference type="NCBI Taxonomy" id="3726"/>
    <lineage>
        <taxon>Eukaryota</taxon>
        <taxon>Viridiplantae</taxon>
        <taxon>Streptophyta</taxon>
        <taxon>Embryophyta</taxon>
        <taxon>Tracheophyta</taxon>
        <taxon>Spermatophyta</taxon>
        <taxon>Magnoliopsida</taxon>
        <taxon>eudicotyledons</taxon>
        <taxon>Gunneridae</taxon>
        <taxon>Pentapetalae</taxon>
        <taxon>rosids</taxon>
        <taxon>malvids</taxon>
        <taxon>Brassicales</taxon>
        <taxon>Brassicaceae</taxon>
        <taxon>Brassiceae</taxon>
        <taxon>Raphanus</taxon>
    </lineage>
</organism>
<dbReference type="GeneID" id="130498039"/>
<dbReference type="GO" id="GO:0016787">
    <property type="term" value="F:hydrolase activity"/>
    <property type="evidence" value="ECO:0007669"/>
    <property type="project" value="UniProtKB-KW"/>
</dbReference>
<dbReference type="GO" id="GO:0006310">
    <property type="term" value="P:DNA recombination"/>
    <property type="evidence" value="ECO:0007669"/>
    <property type="project" value="UniProtKB-KW"/>
</dbReference>
<keyword evidence="1" id="KW-0378">Hydrolase</keyword>
<evidence type="ECO:0000259" key="4">
    <source>
        <dbReference type="Pfam" id="PF14214"/>
    </source>
</evidence>
<dbReference type="CDD" id="cd18809">
    <property type="entry name" value="SF1_C_RecD"/>
    <property type="match status" value="1"/>
</dbReference>
<dbReference type="RefSeq" id="XP_056847358.1">
    <property type="nucleotide sequence ID" value="XM_056991378.1"/>
</dbReference>
<evidence type="ECO:0000313" key="6">
    <source>
        <dbReference type="Proteomes" id="UP000504610"/>
    </source>
</evidence>
<dbReference type="InterPro" id="IPR027417">
    <property type="entry name" value="P-loop_NTPase"/>
</dbReference>
<evidence type="ECO:0000313" key="8">
    <source>
        <dbReference type="RefSeq" id="XP_056847358.1"/>
    </source>
</evidence>
<dbReference type="PANTHER" id="PTHR10492:SF101">
    <property type="entry name" value="ATP-DEPENDENT DNA HELICASE"/>
    <property type="match status" value="1"/>
</dbReference>
<proteinExistence type="inferred from homology"/>
<dbReference type="PANTHER" id="PTHR10492">
    <property type="match status" value="1"/>
</dbReference>
<dbReference type="Proteomes" id="UP000504610">
    <property type="component" value="Chromosome 7"/>
</dbReference>
<dbReference type="SUPFAM" id="SSF52540">
    <property type="entry name" value="P-loop containing nucleoside triphosphate hydrolases"/>
    <property type="match status" value="2"/>
</dbReference>
<evidence type="ECO:0000259" key="3">
    <source>
        <dbReference type="Pfam" id="PF05970"/>
    </source>
</evidence>
<dbReference type="OrthoDB" id="1735618at2759"/>
<dbReference type="GO" id="GO:0006281">
    <property type="term" value="P:DNA repair"/>
    <property type="evidence" value="ECO:0007669"/>
    <property type="project" value="UniProtKB-KW"/>
</dbReference>
<dbReference type="Pfam" id="PF05970">
    <property type="entry name" value="PIF1"/>
    <property type="match status" value="1"/>
</dbReference>
<keyword evidence="1" id="KW-0233">DNA recombination</keyword>
<keyword evidence="1" id="KW-0067">ATP-binding</keyword>
<evidence type="ECO:0000313" key="7">
    <source>
        <dbReference type="RefSeq" id="XP_056842981.1"/>
    </source>
</evidence>
<dbReference type="InterPro" id="IPR025476">
    <property type="entry name" value="Helitron_helicase-like"/>
</dbReference>
<keyword evidence="1" id="KW-0347">Helicase</keyword>
<keyword evidence="6" id="KW-1185">Reference proteome</keyword>
<dbReference type="GO" id="GO:0005524">
    <property type="term" value="F:ATP binding"/>
    <property type="evidence" value="ECO:0007669"/>
    <property type="project" value="UniProtKB-KW"/>
</dbReference>
<dbReference type="InterPro" id="IPR049163">
    <property type="entry name" value="Pif1-like_2B_dom"/>
</dbReference>
<feature type="domain" description="Helitron helicase-like" evidence="4">
    <location>
        <begin position="488"/>
        <end position="670"/>
    </location>
</feature>
<evidence type="ECO:0000259" key="5">
    <source>
        <dbReference type="Pfam" id="PF21530"/>
    </source>
</evidence>
<dbReference type="KEGG" id="rsz:130498039"/>
<dbReference type="InterPro" id="IPR010285">
    <property type="entry name" value="DNA_helicase_pif1-like_DEAD"/>
</dbReference>
<comment type="cofactor">
    <cofactor evidence="1">
        <name>Mg(2+)</name>
        <dbReference type="ChEBI" id="CHEBI:18420"/>
    </cofactor>
</comment>
<dbReference type="KEGG" id="rsz:108850771"/>